<reference evidence="1 2" key="1">
    <citation type="journal article" date="2020" name="bioRxiv">
        <title>Sequence and annotation of 42 cannabis genomes reveals extensive copy number variation in cannabinoid synthesis and pathogen resistance genes.</title>
        <authorList>
            <person name="Mckernan K.J."/>
            <person name="Helbert Y."/>
            <person name="Kane L.T."/>
            <person name="Ebling H."/>
            <person name="Zhang L."/>
            <person name="Liu B."/>
            <person name="Eaton Z."/>
            <person name="Mclaughlin S."/>
            <person name="Kingan S."/>
            <person name="Baybayan P."/>
            <person name="Concepcion G."/>
            <person name="Jordan M."/>
            <person name="Riva A."/>
            <person name="Barbazuk W."/>
            <person name="Harkins T."/>
        </authorList>
    </citation>
    <scope>NUCLEOTIDE SEQUENCE [LARGE SCALE GENOMIC DNA]</scope>
    <source>
        <strain evidence="2">cv. Jamaican Lion 4</strain>
        <tissue evidence="1">Leaf</tissue>
    </source>
</reference>
<evidence type="ECO:0000313" key="1">
    <source>
        <dbReference type="EMBL" id="KAF4404485.1"/>
    </source>
</evidence>
<gene>
    <name evidence="1" type="ORF">G4B88_005871</name>
</gene>
<dbReference type="EMBL" id="JAATIQ010000001">
    <property type="protein sequence ID" value="KAF4404485.1"/>
    <property type="molecule type" value="Genomic_DNA"/>
</dbReference>
<organism evidence="1 2">
    <name type="scientific">Cannabis sativa</name>
    <name type="common">Hemp</name>
    <name type="synonym">Marijuana</name>
    <dbReference type="NCBI Taxonomy" id="3483"/>
    <lineage>
        <taxon>Eukaryota</taxon>
        <taxon>Viridiplantae</taxon>
        <taxon>Streptophyta</taxon>
        <taxon>Embryophyta</taxon>
        <taxon>Tracheophyta</taxon>
        <taxon>Spermatophyta</taxon>
        <taxon>Magnoliopsida</taxon>
        <taxon>eudicotyledons</taxon>
        <taxon>Gunneridae</taxon>
        <taxon>Pentapetalae</taxon>
        <taxon>rosids</taxon>
        <taxon>fabids</taxon>
        <taxon>Rosales</taxon>
        <taxon>Cannabaceae</taxon>
        <taxon>Cannabis</taxon>
    </lineage>
</organism>
<proteinExistence type="predicted"/>
<comment type="caution">
    <text evidence="1">The sequence shown here is derived from an EMBL/GenBank/DDBJ whole genome shotgun (WGS) entry which is preliminary data.</text>
</comment>
<sequence length="75" mass="7703">MAMSLGANTVIVVGSLLNPNNCKSRNEAMDEYPLDLKSLLASLNQEAPGNPMAAAFDGNDLHLGPNLGLLPGPGA</sequence>
<evidence type="ECO:0000313" key="2">
    <source>
        <dbReference type="Proteomes" id="UP000583929"/>
    </source>
</evidence>
<accession>A0A7J6IBD0</accession>
<name>A0A7J6IBD0_CANSA</name>
<protein>
    <submittedName>
        <fullName evidence="1">Uncharacterized protein</fullName>
    </submittedName>
</protein>
<keyword evidence="2" id="KW-1185">Reference proteome</keyword>
<dbReference type="Proteomes" id="UP000583929">
    <property type="component" value="Unassembled WGS sequence"/>
</dbReference>
<dbReference type="AlphaFoldDB" id="A0A7J6IBD0"/>